<dbReference type="Proteomes" id="UP000436088">
    <property type="component" value="Unassembled WGS sequence"/>
</dbReference>
<keyword evidence="1" id="KW-0812">Transmembrane</keyword>
<evidence type="ECO:0000313" key="2">
    <source>
        <dbReference type="EMBL" id="KAE8732368.1"/>
    </source>
</evidence>
<feature type="transmembrane region" description="Helical" evidence="1">
    <location>
        <begin position="6"/>
        <end position="26"/>
    </location>
</feature>
<gene>
    <name evidence="2" type="ORF">F3Y22_tig00002237pilonHSYRG01979</name>
</gene>
<dbReference type="EMBL" id="VEPZ02000167">
    <property type="protein sequence ID" value="KAE8732368.1"/>
    <property type="molecule type" value="Genomic_DNA"/>
</dbReference>
<accession>A0A6A3CYC5</accession>
<sequence length="96" mass="11478">MLVKVFLTWWLVSKVLMLTFSFLLLTRHWILIWKEQSLVSHASILWVCIYFLFHLYSVLICGGEMISDIFRSFNICRSPVQVSDLFLVLKKFKYKV</sequence>
<keyword evidence="1" id="KW-0472">Membrane</keyword>
<dbReference type="AlphaFoldDB" id="A0A6A3CYC5"/>
<comment type="caution">
    <text evidence="2">The sequence shown here is derived from an EMBL/GenBank/DDBJ whole genome shotgun (WGS) entry which is preliminary data.</text>
</comment>
<evidence type="ECO:0000313" key="3">
    <source>
        <dbReference type="Proteomes" id="UP000436088"/>
    </source>
</evidence>
<protein>
    <submittedName>
        <fullName evidence="2">Uncharacterized protein</fullName>
    </submittedName>
</protein>
<proteinExistence type="predicted"/>
<organism evidence="2 3">
    <name type="scientific">Hibiscus syriacus</name>
    <name type="common">Rose of Sharon</name>
    <dbReference type="NCBI Taxonomy" id="106335"/>
    <lineage>
        <taxon>Eukaryota</taxon>
        <taxon>Viridiplantae</taxon>
        <taxon>Streptophyta</taxon>
        <taxon>Embryophyta</taxon>
        <taxon>Tracheophyta</taxon>
        <taxon>Spermatophyta</taxon>
        <taxon>Magnoliopsida</taxon>
        <taxon>eudicotyledons</taxon>
        <taxon>Gunneridae</taxon>
        <taxon>Pentapetalae</taxon>
        <taxon>rosids</taxon>
        <taxon>malvids</taxon>
        <taxon>Malvales</taxon>
        <taxon>Malvaceae</taxon>
        <taxon>Malvoideae</taxon>
        <taxon>Hibiscus</taxon>
    </lineage>
</organism>
<keyword evidence="1" id="KW-1133">Transmembrane helix</keyword>
<name>A0A6A3CYC5_HIBSY</name>
<reference evidence="2" key="1">
    <citation type="submission" date="2019-09" db="EMBL/GenBank/DDBJ databases">
        <title>Draft genome information of white flower Hibiscus syriacus.</title>
        <authorList>
            <person name="Kim Y.-M."/>
        </authorList>
    </citation>
    <scope>NUCLEOTIDE SEQUENCE [LARGE SCALE GENOMIC DNA]</scope>
    <source>
        <strain evidence="2">YM2019G1</strain>
    </source>
</reference>
<evidence type="ECO:0000256" key="1">
    <source>
        <dbReference type="SAM" id="Phobius"/>
    </source>
</evidence>
<keyword evidence="3" id="KW-1185">Reference proteome</keyword>
<feature type="transmembrane region" description="Helical" evidence="1">
    <location>
        <begin position="38"/>
        <end position="59"/>
    </location>
</feature>